<keyword evidence="5" id="KW-0547">Nucleotide-binding</keyword>
<evidence type="ECO:0000256" key="11">
    <source>
        <dbReference type="RuleBase" id="RU003733"/>
    </source>
</evidence>
<keyword evidence="7" id="KW-0319">Glycerol metabolism</keyword>
<gene>
    <name evidence="14" type="ORF">SAMN05444920_105384</name>
</gene>
<proteinExistence type="inferred from homology"/>
<sequence>MSVLAIDAGTTGVTALIVAENGQITSKGYEEFAQHFPRPGRVEHNPEDIWQATLAACATALRGASSEPSCLGLTNQRETAVLWDRRTLAAPRRAIVWQDRRTAEVCGRLRAAGHERRVSELTGLRLDPYFTATKLTWLAGHDPGVWEGVTSGNVAVGTVDSYLIARLTAGARHVTDPSNASRTLLYGLSSGAWEPELCELFGVPMEALPEIVPNYGPLGHTEPSAFLGLELPISGVAGDQQAALFGQTCFDVGDVKCTYGTGSFVLANLGGEIVRPDSGLLTTVAWQTPDGERTFALEGSIFVTGAAVQWLRDGLGLIGTAPESEALARTVPDSGGVVFVPALTGLGAPHWDPEARGLISGLTRGTTRAHLVRATLEAIAFEVRDVVESMTSGSVPVLKADGGASANDLLMQFQADQLGTAVERPAVQETTALGAAFLAGLGAGVWGSRAELRKTWHLDRRFEPGERDDAAYERWRAAVELAMSHRS</sequence>
<evidence type="ECO:0000256" key="2">
    <source>
        <dbReference type="ARBA" id="ARBA00009156"/>
    </source>
</evidence>
<dbReference type="PANTHER" id="PTHR10196">
    <property type="entry name" value="SUGAR KINASE"/>
    <property type="match status" value="1"/>
</dbReference>
<dbReference type="Gene3D" id="3.30.420.40">
    <property type="match status" value="2"/>
</dbReference>
<evidence type="ECO:0000256" key="8">
    <source>
        <dbReference type="ARBA" id="ARBA00022840"/>
    </source>
</evidence>
<keyword evidence="15" id="KW-1185">Reference proteome</keyword>
<dbReference type="InterPro" id="IPR043129">
    <property type="entry name" value="ATPase_NBD"/>
</dbReference>
<dbReference type="GO" id="GO:0005524">
    <property type="term" value="F:ATP binding"/>
    <property type="evidence" value="ECO:0007669"/>
    <property type="project" value="UniProtKB-KW"/>
</dbReference>
<dbReference type="OrthoDB" id="9805576at2"/>
<evidence type="ECO:0000313" key="15">
    <source>
        <dbReference type="Proteomes" id="UP000236732"/>
    </source>
</evidence>
<comment type="pathway">
    <text evidence="1">Polyol metabolism; glycerol degradation via glycerol kinase pathway; sn-glycerol 3-phosphate from glycerol: step 1/1.</text>
</comment>
<feature type="domain" description="Carbohydrate kinase FGGY C-terminal" evidence="13">
    <location>
        <begin position="256"/>
        <end position="441"/>
    </location>
</feature>
<comment type="similarity">
    <text evidence="2 11">Belongs to the FGGY kinase family.</text>
</comment>
<keyword evidence="4 11" id="KW-0808">Transferase</keyword>
<feature type="domain" description="Carbohydrate kinase FGGY N-terminal" evidence="12">
    <location>
        <begin position="3"/>
        <end position="246"/>
    </location>
</feature>
<dbReference type="InterPro" id="IPR000577">
    <property type="entry name" value="Carb_kinase_FGGY"/>
</dbReference>
<evidence type="ECO:0000256" key="5">
    <source>
        <dbReference type="ARBA" id="ARBA00022741"/>
    </source>
</evidence>
<dbReference type="SUPFAM" id="SSF53067">
    <property type="entry name" value="Actin-like ATPase domain"/>
    <property type="match status" value="2"/>
</dbReference>
<dbReference type="Pfam" id="PF02782">
    <property type="entry name" value="FGGY_C"/>
    <property type="match status" value="1"/>
</dbReference>
<dbReference type="FunFam" id="3.30.420.40:FF:000007">
    <property type="entry name" value="Glycerol kinase"/>
    <property type="match status" value="1"/>
</dbReference>
<evidence type="ECO:0000256" key="3">
    <source>
        <dbReference type="ARBA" id="ARBA00012099"/>
    </source>
</evidence>
<dbReference type="PROSITE" id="PS00445">
    <property type="entry name" value="FGGY_KINASES_2"/>
    <property type="match status" value="1"/>
</dbReference>
<dbReference type="GO" id="GO:0005829">
    <property type="term" value="C:cytosol"/>
    <property type="evidence" value="ECO:0007669"/>
    <property type="project" value="TreeGrafter"/>
</dbReference>
<name>A0A1H6DHA2_9ACTN</name>
<dbReference type="PIRSF" id="PIRSF000538">
    <property type="entry name" value="GlpK"/>
    <property type="match status" value="1"/>
</dbReference>
<keyword evidence="6 11" id="KW-0418">Kinase</keyword>
<dbReference type="PANTHER" id="PTHR10196:SF69">
    <property type="entry name" value="GLYCEROL KINASE"/>
    <property type="match status" value="1"/>
</dbReference>
<dbReference type="InterPro" id="IPR018483">
    <property type="entry name" value="Carb_kinase_FGGY_CS"/>
</dbReference>
<dbReference type="Proteomes" id="UP000236732">
    <property type="component" value="Unassembled WGS sequence"/>
</dbReference>
<dbReference type="EMBL" id="FNVT01000005">
    <property type="protein sequence ID" value="SEG84561.1"/>
    <property type="molecule type" value="Genomic_DNA"/>
</dbReference>
<dbReference type="NCBIfam" id="NF000756">
    <property type="entry name" value="PRK00047.1"/>
    <property type="match status" value="1"/>
</dbReference>
<dbReference type="InterPro" id="IPR018485">
    <property type="entry name" value="FGGY_C"/>
</dbReference>
<keyword evidence="8" id="KW-0067">ATP-binding</keyword>
<dbReference type="CDD" id="cd07786">
    <property type="entry name" value="FGGY_EcGK_like"/>
    <property type="match status" value="1"/>
</dbReference>
<evidence type="ECO:0000256" key="1">
    <source>
        <dbReference type="ARBA" id="ARBA00005190"/>
    </source>
</evidence>
<accession>A0A1H6DHA2</accession>
<dbReference type="Pfam" id="PF00370">
    <property type="entry name" value="FGGY_N"/>
    <property type="match status" value="1"/>
</dbReference>
<dbReference type="InterPro" id="IPR018484">
    <property type="entry name" value="FGGY_N"/>
</dbReference>
<evidence type="ECO:0000259" key="12">
    <source>
        <dbReference type="Pfam" id="PF00370"/>
    </source>
</evidence>
<dbReference type="RefSeq" id="WP_103957688.1">
    <property type="nucleotide sequence ID" value="NZ_FNVT01000005.1"/>
</dbReference>
<organism evidence="14 15">
    <name type="scientific">Nonomuraea solani</name>
    <dbReference type="NCBI Taxonomy" id="1144553"/>
    <lineage>
        <taxon>Bacteria</taxon>
        <taxon>Bacillati</taxon>
        <taxon>Actinomycetota</taxon>
        <taxon>Actinomycetes</taxon>
        <taxon>Streptosporangiales</taxon>
        <taxon>Streptosporangiaceae</taxon>
        <taxon>Nonomuraea</taxon>
    </lineage>
</organism>
<evidence type="ECO:0000256" key="7">
    <source>
        <dbReference type="ARBA" id="ARBA00022798"/>
    </source>
</evidence>
<evidence type="ECO:0000256" key="6">
    <source>
        <dbReference type="ARBA" id="ARBA00022777"/>
    </source>
</evidence>
<evidence type="ECO:0000259" key="13">
    <source>
        <dbReference type="Pfam" id="PF02782"/>
    </source>
</evidence>
<dbReference type="AlphaFoldDB" id="A0A1H6DHA2"/>
<evidence type="ECO:0000313" key="14">
    <source>
        <dbReference type="EMBL" id="SEG84561.1"/>
    </source>
</evidence>
<evidence type="ECO:0000256" key="4">
    <source>
        <dbReference type="ARBA" id="ARBA00022679"/>
    </source>
</evidence>
<dbReference type="EC" id="2.7.1.30" evidence="3"/>
<evidence type="ECO:0000256" key="10">
    <source>
        <dbReference type="ARBA" id="ARBA00052101"/>
    </source>
</evidence>
<protein>
    <recommendedName>
        <fullName evidence="3">glycerol kinase</fullName>
        <ecNumber evidence="3">2.7.1.30</ecNumber>
    </recommendedName>
    <alternativeName>
        <fullName evidence="9">ATP:glycerol 3-phosphotransferase</fullName>
    </alternativeName>
</protein>
<reference evidence="14 15" key="1">
    <citation type="submission" date="2016-10" db="EMBL/GenBank/DDBJ databases">
        <authorList>
            <person name="de Groot N.N."/>
        </authorList>
    </citation>
    <scope>NUCLEOTIDE SEQUENCE [LARGE SCALE GENOMIC DNA]</scope>
    <source>
        <strain evidence="14 15">CGMCC 4.7037</strain>
    </source>
</reference>
<comment type="catalytic activity">
    <reaction evidence="10">
        <text>glycerol + ATP = sn-glycerol 3-phosphate + ADP + H(+)</text>
        <dbReference type="Rhea" id="RHEA:21644"/>
        <dbReference type="ChEBI" id="CHEBI:15378"/>
        <dbReference type="ChEBI" id="CHEBI:17754"/>
        <dbReference type="ChEBI" id="CHEBI:30616"/>
        <dbReference type="ChEBI" id="CHEBI:57597"/>
        <dbReference type="ChEBI" id="CHEBI:456216"/>
        <dbReference type="EC" id="2.7.1.30"/>
    </reaction>
</comment>
<dbReference type="GO" id="GO:0004370">
    <property type="term" value="F:glycerol kinase activity"/>
    <property type="evidence" value="ECO:0007669"/>
    <property type="project" value="UniProtKB-EC"/>
</dbReference>
<dbReference type="GO" id="GO:0019563">
    <property type="term" value="P:glycerol catabolic process"/>
    <property type="evidence" value="ECO:0007669"/>
    <property type="project" value="TreeGrafter"/>
</dbReference>
<evidence type="ECO:0000256" key="9">
    <source>
        <dbReference type="ARBA" id="ARBA00043149"/>
    </source>
</evidence>